<reference evidence="1 2" key="1">
    <citation type="journal article" date="2014" name="PLoS ONE">
        <title>De novo Genome Assembly of the Fungal Plant Pathogen Pyrenophora semeniperda.</title>
        <authorList>
            <person name="Soliai M.M."/>
            <person name="Meyer S.E."/>
            <person name="Udall J.A."/>
            <person name="Elzinga D.E."/>
            <person name="Hermansen R.A."/>
            <person name="Bodily P.M."/>
            <person name="Hart A.A."/>
            <person name="Coleman C.E."/>
        </authorList>
    </citation>
    <scope>NUCLEOTIDE SEQUENCE [LARGE SCALE GENOMIC DNA]</scope>
    <source>
        <strain evidence="1 2">CCB06</strain>
        <tissue evidence="1">Mycelium</tissue>
    </source>
</reference>
<gene>
    <name evidence="1" type="ORF">GMOD_00009989</name>
</gene>
<sequence length="98" mass="11055">MKAAPVSRALCTTFPTVLAQPSQLESFFQHRDELGLYSRKYYRYILLLLGNSESCVLVHHPIMKVMCELHVFSAASFSSGSNFHCAVSVFSQRYSVFA</sequence>
<name>A0A3M7M1L9_9PLEO</name>
<dbReference type="EMBL" id="KE747815">
    <property type="protein sequence ID" value="RMZ68366.1"/>
    <property type="molecule type" value="Genomic_DNA"/>
</dbReference>
<accession>A0A3M7M1L9</accession>
<protein>
    <submittedName>
        <fullName evidence="1">Uncharacterized protein</fullName>
    </submittedName>
</protein>
<evidence type="ECO:0000313" key="1">
    <source>
        <dbReference type="EMBL" id="RMZ68366.1"/>
    </source>
</evidence>
<evidence type="ECO:0000313" key="2">
    <source>
        <dbReference type="Proteomes" id="UP000265663"/>
    </source>
</evidence>
<keyword evidence="2" id="KW-1185">Reference proteome</keyword>
<dbReference type="Proteomes" id="UP000265663">
    <property type="component" value="Unassembled WGS sequence"/>
</dbReference>
<organism evidence="1 2">
    <name type="scientific">Pyrenophora seminiperda CCB06</name>
    <dbReference type="NCBI Taxonomy" id="1302712"/>
    <lineage>
        <taxon>Eukaryota</taxon>
        <taxon>Fungi</taxon>
        <taxon>Dikarya</taxon>
        <taxon>Ascomycota</taxon>
        <taxon>Pezizomycotina</taxon>
        <taxon>Dothideomycetes</taxon>
        <taxon>Pleosporomycetidae</taxon>
        <taxon>Pleosporales</taxon>
        <taxon>Pleosporineae</taxon>
        <taxon>Pleosporaceae</taxon>
        <taxon>Pyrenophora</taxon>
    </lineage>
</organism>
<dbReference type="AlphaFoldDB" id="A0A3M7M1L9"/>
<proteinExistence type="predicted"/>